<feature type="domain" description="Calcineurin-like phosphoesterase" evidence="2">
    <location>
        <begin position="28"/>
        <end position="117"/>
    </location>
</feature>
<dbReference type="Gene3D" id="3.60.21.10">
    <property type="match status" value="1"/>
</dbReference>
<sequence>MLRSLLSRLKPETAPSSAPNGLPRPEAPICVIGDLHGRADLLAKMFERIGQEPEGAKARIITLGDMIDRGPNSARVLATLHAAQLANPSRMICLMGNHERMMLDFLLAPDARTAGWLRVGGAQTLQSYGIAPPDPNETDLEVLDAVRMDLARALGPDLLAWLDARPAMWREGRFAATHAGADPYHPMERQSRDALLWGHPRFGQMTRRDGVWIAFGHWVVDQPMADQGRIAVDTGAYETGLLSAAWLDKGGLRFLQVAN</sequence>
<dbReference type="RefSeq" id="WP_075774516.1">
    <property type="nucleotide sequence ID" value="NZ_CP019437.1"/>
</dbReference>
<dbReference type="SUPFAM" id="SSF56300">
    <property type="entry name" value="Metallo-dependent phosphatases"/>
    <property type="match status" value="1"/>
</dbReference>
<dbReference type="InterPro" id="IPR029052">
    <property type="entry name" value="Metallo-depent_PP-like"/>
</dbReference>
<gene>
    <name evidence="3" type="ORF">BMG03_08495</name>
</gene>
<dbReference type="InterPro" id="IPR004843">
    <property type="entry name" value="Calcineurin-like_PHP"/>
</dbReference>
<protein>
    <recommendedName>
        <fullName evidence="2">Calcineurin-like phosphoesterase domain-containing protein</fullName>
    </recommendedName>
</protein>
<dbReference type="Pfam" id="PF00149">
    <property type="entry name" value="Metallophos"/>
    <property type="match status" value="1"/>
</dbReference>
<evidence type="ECO:0000256" key="1">
    <source>
        <dbReference type="SAM" id="MobiDB-lite"/>
    </source>
</evidence>
<dbReference type="PRINTS" id="PR00114">
    <property type="entry name" value="STPHPHTASE"/>
</dbReference>
<proteinExistence type="predicted"/>
<evidence type="ECO:0000259" key="2">
    <source>
        <dbReference type="Pfam" id="PF00149"/>
    </source>
</evidence>
<dbReference type="PANTHER" id="PTHR42850">
    <property type="entry name" value="METALLOPHOSPHOESTERASE"/>
    <property type="match status" value="1"/>
</dbReference>
<feature type="region of interest" description="Disordered" evidence="1">
    <location>
        <begin position="1"/>
        <end position="25"/>
    </location>
</feature>
<organism evidence="3 4">
    <name type="scientific">Thioclava nitratireducens</name>
    <dbReference type="NCBI Taxonomy" id="1915078"/>
    <lineage>
        <taxon>Bacteria</taxon>
        <taxon>Pseudomonadati</taxon>
        <taxon>Pseudomonadota</taxon>
        <taxon>Alphaproteobacteria</taxon>
        <taxon>Rhodobacterales</taxon>
        <taxon>Paracoccaceae</taxon>
        <taxon>Thioclava</taxon>
    </lineage>
</organism>
<name>A0ABN4XED0_9RHOB</name>
<dbReference type="PANTHER" id="PTHR42850:SF4">
    <property type="entry name" value="ZINC-DEPENDENT ENDOPOLYPHOSPHATASE"/>
    <property type="match status" value="1"/>
</dbReference>
<keyword evidence="4" id="KW-1185">Reference proteome</keyword>
<evidence type="ECO:0000313" key="3">
    <source>
        <dbReference type="EMBL" id="AQS47838.1"/>
    </source>
</evidence>
<dbReference type="CDD" id="cd00144">
    <property type="entry name" value="MPP_PPP_family"/>
    <property type="match status" value="1"/>
</dbReference>
<accession>A0ABN4XED0</accession>
<dbReference type="EMBL" id="CP019437">
    <property type="protein sequence ID" value="AQS47838.1"/>
    <property type="molecule type" value="Genomic_DNA"/>
</dbReference>
<dbReference type="Proteomes" id="UP000185622">
    <property type="component" value="Chromosome"/>
</dbReference>
<dbReference type="InterPro" id="IPR006186">
    <property type="entry name" value="Ser/Thr-sp_prot-phosphatase"/>
</dbReference>
<reference evidence="3 4" key="1">
    <citation type="submission" date="2017-01" db="EMBL/GenBank/DDBJ databases">
        <title>The complete genome sequence of a sulfur-oxidizing marine bacterium Thioclava sp. 25B10_4T.</title>
        <authorList>
            <person name="Liu Y."/>
            <person name="Lai Q."/>
            <person name="Shao Z."/>
        </authorList>
    </citation>
    <scope>NUCLEOTIDE SEQUENCE [LARGE SCALE GENOMIC DNA]</scope>
    <source>
        <strain evidence="3 4">25B10_4</strain>
    </source>
</reference>
<evidence type="ECO:0000313" key="4">
    <source>
        <dbReference type="Proteomes" id="UP000185622"/>
    </source>
</evidence>
<dbReference type="InterPro" id="IPR050126">
    <property type="entry name" value="Ap4A_hydrolase"/>
</dbReference>